<dbReference type="RefSeq" id="WP_281458543.1">
    <property type="nucleotide sequence ID" value="NZ_JASAOF010000027.1"/>
</dbReference>
<accession>A0ABT6PW99</accession>
<evidence type="ECO:0000313" key="3">
    <source>
        <dbReference type="EMBL" id="MDI2032285.1"/>
    </source>
</evidence>
<keyword evidence="2" id="KW-0472">Membrane</keyword>
<proteinExistence type="predicted"/>
<feature type="compositionally biased region" description="Low complexity" evidence="1">
    <location>
        <begin position="99"/>
        <end position="114"/>
    </location>
</feature>
<evidence type="ECO:0000256" key="1">
    <source>
        <dbReference type="SAM" id="MobiDB-lite"/>
    </source>
</evidence>
<keyword evidence="2" id="KW-1133">Transmembrane helix</keyword>
<keyword evidence="2" id="KW-0812">Transmembrane</keyword>
<feature type="region of interest" description="Disordered" evidence="1">
    <location>
        <begin position="72"/>
        <end position="114"/>
    </location>
</feature>
<reference evidence="3 4" key="1">
    <citation type="submission" date="2023-04" db="EMBL/GenBank/DDBJ databases">
        <title>Draft genome sequence of Saccharopolyspora sp. TS4A08 isolated from sweet potato rhizospheric soil.</title>
        <authorList>
            <person name="Suksaard P."/>
            <person name="Duangmal K."/>
        </authorList>
    </citation>
    <scope>NUCLEOTIDE SEQUENCE [LARGE SCALE GENOMIC DNA]</scope>
    <source>
        <strain evidence="3 4">TS4A08</strain>
    </source>
</reference>
<keyword evidence="4" id="KW-1185">Reference proteome</keyword>
<feature type="compositionally biased region" description="Pro residues" evidence="1">
    <location>
        <begin position="84"/>
        <end position="98"/>
    </location>
</feature>
<dbReference type="EMBL" id="JASAOF010000027">
    <property type="protein sequence ID" value="MDI2032285.1"/>
    <property type="molecule type" value="Genomic_DNA"/>
</dbReference>
<organism evidence="3 4">
    <name type="scientific">Saccharopolyspora ipomoeae</name>
    <dbReference type="NCBI Taxonomy" id="3042027"/>
    <lineage>
        <taxon>Bacteria</taxon>
        <taxon>Bacillati</taxon>
        <taxon>Actinomycetota</taxon>
        <taxon>Actinomycetes</taxon>
        <taxon>Pseudonocardiales</taxon>
        <taxon>Pseudonocardiaceae</taxon>
        <taxon>Saccharopolyspora</taxon>
    </lineage>
</organism>
<gene>
    <name evidence="3" type="ORF">QFW96_26945</name>
</gene>
<comment type="caution">
    <text evidence="3">The sequence shown here is derived from an EMBL/GenBank/DDBJ whole genome shotgun (WGS) entry which is preliminary data.</text>
</comment>
<sequence>MQALEAWSWVAGIGSFFVSFVSLLLAGYTAWPTFVARREAKRSKEKAELRAEIRAAVREELAARAAAEAEAERRRAAVEAGEPPYGPPRPSTPSPGVPPGQFGQPASAGQAGQGWPRSTKVLGLVAVVASALGVLIFMVPML</sequence>
<feature type="transmembrane region" description="Helical" evidence="2">
    <location>
        <begin position="121"/>
        <end position="139"/>
    </location>
</feature>
<name>A0ABT6PW99_9PSEU</name>
<evidence type="ECO:0000256" key="2">
    <source>
        <dbReference type="SAM" id="Phobius"/>
    </source>
</evidence>
<feature type="transmembrane region" description="Helical" evidence="2">
    <location>
        <begin position="6"/>
        <end position="31"/>
    </location>
</feature>
<evidence type="ECO:0000313" key="4">
    <source>
        <dbReference type="Proteomes" id="UP001237595"/>
    </source>
</evidence>
<protein>
    <submittedName>
        <fullName evidence="3">Uncharacterized protein</fullName>
    </submittedName>
</protein>
<dbReference type="Proteomes" id="UP001237595">
    <property type="component" value="Unassembled WGS sequence"/>
</dbReference>